<feature type="transmembrane region" description="Helical" evidence="1">
    <location>
        <begin position="50"/>
        <end position="68"/>
    </location>
</feature>
<dbReference type="EMBL" id="GL348713">
    <property type="protein sequence ID" value="EFH68080.1"/>
    <property type="molecule type" value="Genomic_DNA"/>
</dbReference>
<dbReference type="STRING" id="81972.D7KM74"/>
<evidence type="ECO:0000313" key="3">
    <source>
        <dbReference type="Proteomes" id="UP000008694"/>
    </source>
</evidence>
<organism evidence="3">
    <name type="scientific">Arabidopsis lyrata subsp. lyrata</name>
    <name type="common">Lyre-leaved rock-cress</name>
    <dbReference type="NCBI Taxonomy" id="81972"/>
    <lineage>
        <taxon>Eukaryota</taxon>
        <taxon>Viridiplantae</taxon>
        <taxon>Streptophyta</taxon>
        <taxon>Embryophyta</taxon>
        <taxon>Tracheophyta</taxon>
        <taxon>Spermatophyta</taxon>
        <taxon>Magnoliopsida</taxon>
        <taxon>eudicotyledons</taxon>
        <taxon>Gunneridae</taxon>
        <taxon>Pentapetalae</taxon>
        <taxon>rosids</taxon>
        <taxon>malvids</taxon>
        <taxon>Brassicales</taxon>
        <taxon>Brassicaceae</taxon>
        <taxon>Camelineae</taxon>
        <taxon>Arabidopsis</taxon>
    </lineage>
</organism>
<feature type="transmembrane region" description="Helical" evidence="1">
    <location>
        <begin position="12"/>
        <end position="30"/>
    </location>
</feature>
<dbReference type="AlphaFoldDB" id="D7KM74"/>
<protein>
    <submittedName>
        <fullName evidence="2">Uncharacterized protein</fullName>
    </submittedName>
</protein>
<dbReference type="HOGENOM" id="CLU_154119_0_0_1"/>
<gene>
    <name evidence="2" type="ORF">ARALYDRAFT_892516</name>
</gene>
<name>D7KM74_ARALL</name>
<sequence length="129" mass="14546">MESPAGHLGSGIGLLAVGVWHLFNNIKLFCLNPNTYSSSPWFPSHKLRYLELYFIMISLSIITVRQLFTGPKRHNPFDPDGTIPSSHLRSVEHSILFISFIVYAVFAILFDRVRPRAAATAKAFVDTRI</sequence>
<evidence type="ECO:0000313" key="2">
    <source>
        <dbReference type="EMBL" id="EFH68080.1"/>
    </source>
</evidence>
<dbReference type="Gramene" id="scaffold_105310.1">
    <property type="protein sequence ID" value="scaffold_105310.1"/>
    <property type="gene ID" value="scaffold_105310.1"/>
</dbReference>
<dbReference type="PANTHER" id="PTHR46285:SF3">
    <property type="entry name" value="PROTEINASE INHIBITOR I4, SERPIN (DUF716)"/>
    <property type="match status" value="1"/>
</dbReference>
<dbReference type="PANTHER" id="PTHR46285">
    <property type="entry name" value="PROTEINASE INHIBITOR I4, SERPIN (DUF716)-RELATED"/>
    <property type="match status" value="1"/>
</dbReference>
<feature type="transmembrane region" description="Helical" evidence="1">
    <location>
        <begin position="88"/>
        <end position="110"/>
    </location>
</feature>
<dbReference type="eggNOG" id="ENOG502QW4Y">
    <property type="taxonomic scope" value="Eukaryota"/>
</dbReference>
<keyword evidence="1" id="KW-0812">Transmembrane</keyword>
<keyword evidence="3" id="KW-1185">Reference proteome</keyword>
<keyword evidence="1" id="KW-1133">Transmembrane helix</keyword>
<proteinExistence type="predicted"/>
<accession>D7KM74</accession>
<reference evidence="3" key="1">
    <citation type="journal article" date="2011" name="Nat. Genet.">
        <title>The Arabidopsis lyrata genome sequence and the basis of rapid genome size change.</title>
        <authorList>
            <person name="Hu T.T."/>
            <person name="Pattyn P."/>
            <person name="Bakker E.G."/>
            <person name="Cao J."/>
            <person name="Cheng J.-F."/>
            <person name="Clark R.M."/>
            <person name="Fahlgren N."/>
            <person name="Fawcett J.A."/>
            <person name="Grimwood J."/>
            <person name="Gundlach H."/>
            <person name="Haberer G."/>
            <person name="Hollister J.D."/>
            <person name="Ossowski S."/>
            <person name="Ottilar R.P."/>
            <person name="Salamov A.A."/>
            <person name="Schneeberger K."/>
            <person name="Spannagl M."/>
            <person name="Wang X."/>
            <person name="Yang L."/>
            <person name="Nasrallah M.E."/>
            <person name="Bergelson J."/>
            <person name="Carrington J.C."/>
            <person name="Gaut B.S."/>
            <person name="Schmutz J."/>
            <person name="Mayer K.F.X."/>
            <person name="Van de Peer Y."/>
            <person name="Grigoriev I.V."/>
            <person name="Nordborg M."/>
            <person name="Weigel D."/>
            <person name="Guo Y.-L."/>
        </authorList>
    </citation>
    <scope>NUCLEOTIDE SEQUENCE [LARGE SCALE GENOMIC DNA]</scope>
    <source>
        <strain evidence="3">cv. MN47</strain>
    </source>
</reference>
<dbReference type="Proteomes" id="UP000008694">
    <property type="component" value="Unassembled WGS sequence"/>
</dbReference>
<keyword evidence="1" id="KW-0472">Membrane</keyword>
<evidence type="ECO:0000256" key="1">
    <source>
        <dbReference type="SAM" id="Phobius"/>
    </source>
</evidence>